<protein>
    <submittedName>
        <fullName evidence="1">Uncharacterized protein</fullName>
    </submittedName>
</protein>
<dbReference type="Pfam" id="PF19640">
    <property type="entry name" value="DUF6143"/>
    <property type="match status" value="1"/>
</dbReference>
<dbReference type="EMBL" id="NOJZ02000033">
    <property type="protein sequence ID" value="RDY22654.1"/>
    <property type="molecule type" value="Genomic_DNA"/>
</dbReference>
<dbReference type="InterPro" id="IPR046141">
    <property type="entry name" value="DUF6143"/>
</dbReference>
<organism evidence="1 2">
    <name type="scientific">Romboutsia maritimum</name>
    <dbReference type="NCBI Taxonomy" id="2020948"/>
    <lineage>
        <taxon>Bacteria</taxon>
        <taxon>Bacillati</taxon>
        <taxon>Bacillota</taxon>
        <taxon>Clostridia</taxon>
        <taxon>Peptostreptococcales</taxon>
        <taxon>Peptostreptococcaceae</taxon>
        <taxon>Romboutsia</taxon>
    </lineage>
</organism>
<gene>
    <name evidence="1" type="ORF">CHF27_012330</name>
</gene>
<proteinExistence type="predicted"/>
<name>A0A371IQ90_9FIRM</name>
<evidence type="ECO:0000313" key="2">
    <source>
        <dbReference type="Proteomes" id="UP000243494"/>
    </source>
</evidence>
<comment type="caution">
    <text evidence="1">The sequence shown here is derived from an EMBL/GenBank/DDBJ whole genome shotgun (WGS) entry which is preliminary data.</text>
</comment>
<sequence>MQCSNQKNITEISLPYPLYQSKKGRYFIGQTPLLTGKDKHALAGLSNPTTSNVNIYVNAITITNISNLNLSAEFYLKSKVKGALVSDLVSCANLSIVPEPTPSGKIKYLTTTTQPPSGGVPIFSRIVSPYSTLVVDGGQIILPPGQSLFVYIGDFLPVVFDNVKFAFGWWEEPICNYHNYGC</sequence>
<dbReference type="RefSeq" id="WP_095405247.1">
    <property type="nucleotide sequence ID" value="NZ_NOJZ02000033.1"/>
</dbReference>
<keyword evidence="2" id="KW-1185">Reference proteome</keyword>
<dbReference type="Proteomes" id="UP000243494">
    <property type="component" value="Unassembled WGS sequence"/>
</dbReference>
<reference evidence="1 2" key="1">
    <citation type="journal article" date="2017" name="Genome Announc.">
        <title>Draft Genome Sequence of Romboutsia maritimum sp. nov. Strain CCRI-22766(T), Isolated from Coastal Estuarine Mud.</title>
        <authorList>
            <person name="Maheux A.F."/>
            <person name="Boudreau D.K."/>
            <person name="Berube E."/>
            <person name="Boissinot M."/>
            <person name="Raymond F."/>
            <person name="Brodeur S."/>
            <person name="Corbeil J."/>
            <person name="Brightwell G."/>
            <person name="Broda D."/>
            <person name="Omar R.F."/>
            <person name="Bergeron M.G."/>
        </authorList>
    </citation>
    <scope>NUCLEOTIDE SEQUENCE [LARGE SCALE GENOMIC DNA]</scope>
    <source>
        <strain evidence="1 2">CCRI-22766</strain>
    </source>
</reference>
<dbReference type="OrthoDB" id="2858798at2"/>
<dbReference type="AlphaFoldDB" id="A0A371IQ90"/>
<evidence type="ECO:0000313" key="1">
    <source>
        <dbReference type="EMBL" id="RDY22654.1"/>
    </source>
</evidence>
<accession>A0A371IQ90</accession>